<keyword evidence="3 6" id="KW-0808">Transferase</keyword>
<protein>
    <recommendedName>
        <fullName evidence="6">Dihydrolipoamide acetyltransferase component of pyruvate dehydrogenase complex</fullName>
        <ecNumber evidence="6">2.3.1.-</ecNumber>
    </recommendedName>
</protein>
<evidence type="ECO:0000259" key="8">
    <source>
        <dbReference type="PROSITE" id="PS51826"/>
    </source>
</evidence>
<dbReference type="GO" id="GO:0016746">
    <property type="term" value="F:acyltransferase activity"/>
    <property type="evidence" value="ECO:0007669"/>
    <property type="project" value="UniProtKB-KW"/>
</dbReference>
<dbReference type="Gene3D" id="3.30.559.10">
    <property type="entry name" value="Chloramphenicol acetyltransferase-like domain"/>
    <property type="match status" value="1"/>
</dbReference>
<dbReference type="PROSITE" id="PS50968">
    <property type="entry name" value="BIOTINYL_LIPOYL"/>
    <property type="match status" value="1"/>
</dbReference>
<evidence type="ECO:0000313" key="9">
    <source>
        <dbReference type="EMBL" id="MFD1863170.1"/>
    </source>
</evidence>
<comment type="caution">
    <text evidence="9">The sequence shown here is derived from an EMBL/GenBank/DDBJ whole genome shotgun (WGS) entry which is preliminary data.</text>
</comment>
<evidence type="ECO:0000256" key="5">
    <source>
        <dbReference type="ARBA" id="ARBA00023315"/>
    </source>
</evidence>
<dbReference type="PANTHER" id="PTHR43178:SF5">
    <property type="entry name" value="LIPOAMIDE ACYLTRANSFERASE COMPONENT OF BRANCHED-CHAIN ALPHA-KETO ACID DEHYDROGENASE COMPLEX, MITOCHONDRIAL"/>
    <property type="match status" value="1"/>
</dbReference>
<dbReference type="EMBL" id="JBHUFW010000005">
    <property type="protein sequence ID" value="MFD1863170.1"/>
    <property type="molecule type" value="Genomic_DNA"/>
</dbReference>
<dbReference type="PROSITE" id="PS00189">
    <property type="entry name" value="LIPOYL"/>
    <property type="match status" value="1"/>
</dbReference>
<feature type="domain" description="Lipoyl-binding" evidence="7">
    <location>
        <begin position="3"/>
        <end position="78"/>
    </location>
</feature>
<dbReference type="InterPro" id="IPR050743">
    <property type="entry name" value="2-oxoacid_DH_E2_comp"/>
</dbReference>
<dbReference type="InterPro" id="IPR011053">
    <property type="entry name" value="Single_hybrid_motif"/>
</dbReference>
<evidence type="ECO:0000256" key="3">
    <source>
        <dbReference type="ARBA" id="ARBA00022679"/>
    </source>
</evidence>
<dbReference type="Pfam" id="PF00364">
    <property type="entry name" value="Biotin_lipoyl"/>
    <property type="match status" value="1"/>
</dbReference>
<evidence type="ECO:0000256" key="4">
    <source>
        <dbReference type="ARBA" id="ARBA00022823"/>
    </source>
</evidence>
<dbReference type="RefSeq" id="WP_204892065.1">
    <property type="nucleotide sequence ID" value="NZ_JBHUFW010000005.1"/>
</dbReference>
<comment type="cofactor">
    <cofactor evidence="1 6">
        <name>(R)-lipoate</name>
        <dbReference type="ChEBI" id="CHEBI:83088"/>
    </cofactor>
</comment>
<dbReference type="CDD" id="cd06849">
    <property type="entry name" value="lipoyl_domain"/>
    <property type="match status" value="1"/>
</dbReference>
<evidence type="ECO:0000256" key="6">
    <source>
        <dbReference type="RuleBase" id="RU003423"/>
    </source>
</evidence>
<dbReference type="Pfam" id="PF02817">
    <property type="entry name" value="E3_binding"/>
    <property type="match status" value="1"/>
</dbReference>
<dbReference type="Pfam" id="PF00198">
    <property type="entry name" value="2-oxoacid_dh"/>
    <property type="match status" value="1"/>
</dbReference>
<dbReference type="Proteomes" id="UP001597273">
    <property type="component" value="Unassembled WGS sequence"/>
</dbReference>
<evidence type="ECO:0000256" key="1">
    <source>
        <dbReference type="ARBA" id="ARBA00001938"/>
    </source>
</evidence>
<dbReference type="EC" id="2.3.1.-" evidence="6"/>
<feature type="domain" description="Peripheral subunit-binding (PSBD)" evidence="8">
    <location>
        <begin position="113"/>
        <end position="150"/>
    </location>
</feature>
<gene>
    <name evidence="9" type="ORF">ACFSDB_09515</name>
</gene>
<dbReference type="InterPro" id="IPR023213">
    <property type="entry name" value="CAT-like_dom_sf"/>
</dbReference>
<dbReference type="SUPFAM" id="SSF51230">
    <property type="entry name" value="Single hybrid motif"/>
    <property type="match status" value="1"/>
</dbReference>
<dbReference type="SUPFAM" id="SSF52777">
    <property type="entry name" value="CoA-dependent acyltransferases"/>
    <property type="match status" value="1"/>
</dbReference>
<comment type="similarity">
    <text evidence="2 6">Belongs to the 2-oxoacid dehydrogenase family.</text>
</comment>
<organism evidence="9 10">
    <name type="scientific">Planococcus chinensis</name>
    <dbReference type="NCBI Taxonomy" id="272917"/>
    <lineage>
        <taxon>Bacteria</taxon>
        <taxon>Bacillati</taxon>
        <taxon>Bacillota</taxon>
        <taxon>Bacilli</taxon>
        <taxon>Bacillales</taxon>
        <taxon>Caryophanaceae</taxon>
        <taxon>Planococcus</taxon>
    </lineage>
</organism>
<dbReference type="PROSITE" id="PS51826">
    <property type="entry name" value="PSBD"/>
    <property type="match status" value="1"/>
</dbReference>
<keyword evidence="10" id="KW-1185">Reference proteome</keyword>
<dbReference type="Gene3D" id="4.10.320.10">
    <property type="entry name" value="E3-binding domain"/>
    <property type="match status" value="1"/>
</dbReference>
<keyword evidence="4 6" id="KW-0450">Lipoyl</keyword>
<dbReference type="InterPro" id="IPR003016">
    <property type="entry name" value="2-oxoA_DH_lipoyl-BS"/>
</dbReference>
<dbReference type="Gene3D" id="2.40.50.100">
    <property type="match status" value="1"/>
</dbReference>
<evidence type="ECO:0000313" key="10">
    <source>
        <dbReference type="Proteomes" id="UP001597273"/>
    </source>
</evidence>
<evidence type="ECO:0000256" key="2">
    <source>
        <dbReference type="ARBA" id="ARBA00007317"/>
    </source>
</evidence>
<dbReference type="SUPFAM" id="SSF47005">
    <property type="entry name" value="Peripheral subunit-binding domain of 2-oxo acid dehydrogenase complex"/>
    <property type="match status" value="1"/>
</dbReference>
<evidence type="ECO:0000259" key="7">
    <source>
        <dbReference type="PROSITE" id="PS50968"/>
    </source>
</evidence>
<accession>A0ABW4QI14</accession>
<dbReference type="PANTHER" id="PTHR43178">
    <property type="entry name" value="DIHYDROLIPOAMIDE ACETYLTRANSFERASE COMPONENT OF PYRUVATE DEHYDROGENASE COMPLEX"/>
    <property type="match status" value="1"/>
</dbReference>
<dbReference type="InterPro" id="IPR004167">
    <property type="entry name" value="PSBD"/>
</dbReference>
<proteinExistence type="inferred from homology"/>
<reference evidence="10" key="1">
    <citation type="journal article" date="2019" name="Int. J. Syst. Evol. Microbiol.">
        <title>The Global Catalogue of Microorganisms (GCM) 10K type strain sequencing project: providing services to taxonomists for standard genome sequencing and annotation.</title>
        <authorList>
            <consortium name="The Broad Institute Genomics Platform"/>
            <consortium name="The Broad Institute Genome Sequencing Center for Infectious Disease"/>
            <person name="Wu L."/>
            <person name="Ma J."/>
        </authorList>
    </citation>
    <scope>NUCLEOTIDE SEQUENCE [LARGE SCALE GENOMIC DNA]</scope>
    <source>
        <strain evidence="10">CGMCC 1.15475</strain>
    </source>
</reference>
<dbReference type="InterPro" id="IPR001078">
    <property type="entry name" value="2-oxoacid_DH_actylTfrase"/>
</dbReference>
<dbReference type="InterPro" id="IPR000089">
    <property type="entry name" value="Biotin_lipoyl"/>
</dbReference>
<name>A0ABW4QI14_9BACL</name>
<dbReference type="InterPro" id="IPR036625">
    <property type="entry name" value="E3-bd_dom_sf"/>
</dbReference>
<keyword evidence="5 6" id="KW-0012">Acyltransferase</keyword>
<sequence length="409" mass="44041">MPTYNFTLPDIGEGLHEAEIVRWLVQPGDQVKENENIVEVGTDKAVVEISAPVSGTIQALGGREGSQVKVGKTLVVFTDVSDERAHGKAAEAIELPAVPVSHRVERKHGERILAAPSVRKAARDAGVDLREVAPTGKGGKILAADLQRHLGAGAGQAPGVARQAAPVTKMPEQLAFAESAWPRTEPITGTRRAIFNRMTAAKQHAVMCTGMDEVDATALVALRSSLLPHAEGLTYLPFIIKAITQNLKKYPVFNSSVDEDNMEIRYHEAIHIGIATATEQGLLVPVIKNADRKSVLEIAAEITELTQRARERKLAPSELTGSTFTVSSTGNGGGWYATPILNHPEVAILGVHQIKKQPIVVGDEIRIGHLMGMSLTFDHRIIDGEPVGRFMGGVKELLEKPELLVLSAR</sequence>